<comment type="caution">
    <text evidence="3">The sequence shown here is derived from an EMBL/GenBank/DDBJ whole genome shotgun (WGS) entry which is preliminary data.</text>
</comment>
<gene>
    <name evidence="3" type="ORF">HNP55_000904</name>
</gene>
<feature type="binding site" evidence="2">
    <location>
        <position position="280"/>
    </location>
    <ligand>
        <name>substrate</name>
    </ligand>
</feature>
<dbReference type="Gene3D" id="3.40.50.11190">
    <property type="match status" value="1"/>
</dbReference>
<protein>
    <submittedName>
        <fullName evidence="3">UDP-2,4-diacetamido-2,4, 6-trideoxy-beta-L-altropyranose hydrolase</fullName>
    </submittedName>
</protein>
<evidence type="ECO:0000256" key="2">
    <source>
        <dbReference type="PIRSR" id="PIRSR620023-2"/>
    </source>
</evidence>
<dbReference type="Gene3D" id="3.40.50.2000">
    <property type="entry name" value="Glycogen Phosphorylase B"/>
    <property type="match status" value="1"/>
</dbReference>
<keyword evidence="3" id="KW-0378">Hydrolase</keyword>
<proteinExistence type="predicted"/>
<evidence type="ECO:0000313" key="3">
    <source>
        <dbReference type="EMBL" id="MBB4842409.1"/>
    </source>
</evidence>
<feature type="active site" description="Proton acceptor" evidence="1">
    <location>
        <position position="22"/>
    </location>
</feature>
<dbReference type="GO" id="GO:0016787">
    <property type="term" value="F:hydrolase activity"/>
    <property type="evidence" value="ECO:0007669"/>
    <property type="project" value="UniProtKB-KW"/>
</dbReference>
<dbReference type="InterPro" id="IPR020023">
    <property type="entry name" value="PseG"/>
</dbReference>
<dbReference type="EMBL" id="JACHLP010000001">
    <property type="protein sequence ID" value="MBB4842409.1"/>
    <property type="molecule type" value="Genomic_DNA"/>
</dbReference>
<keyword evidence="4" id="KW-1185">Reference proteome</keyword>
<evidence type="ECO:0000256" key="1">
    <source>
        <dbReference type="PIRSR" id="PIRSR620023-1"/>
    </source>
</evidence>
<evidence type="ECO:0000313" key="4">
    <source>
        <dbReference type="Proteomes" id="UP000562027"/>
    </source>
</evidence>
<dbReference type="RefSeq" id="WP_184296562.1">
    <property type="nucleotide sequence ID" value="NZ_JACHLP010000001.1"/>
</dbReference>
<dbReference type="AlphaFoldDB" id="A0A840L8D8"/>
<dbReference type="Proteomes" id="UP000562027">
    <property type="component" value="Unassembled WGS sequence"/>
</dbReference>
<dbReference type="SUPFAM" id="SSF53756">
    <property type="entry name" value="UDP-Glycosyltransferase/glycogen phosphorylase"/>
    <property type="match status" value="1"/>
</dbReference>
<organism evidence="3 4">
    <name type="scientific">Roseateles oligotrophus</name>
    <dbReference type="NCBI Taxonomy" id="1769250"/>
    <lineage>
        <taxon>Bacteria</taxon>
        <taxon>Pseudomonadati</taxon>
        <taxon>Pseudomonadota</taxon>
        <taxon>Betaproteobacteria</taxon>
        <taxon>Burkholderiales</taxon>
        <taxon>Sphaerotilaceae</taxon>
        <taxon>Roseateles</taxon>
    </lineage>
</organism>
<accession>A0A840L8D8</accession>
<dbReference type="NCBIfam" id="TIGR03590">
    <property type="entry name" value="PseG"/>
    <property type="match status" value="1"/>
</dbReference>
<sequence>MSAMPPLIVIRADASSLIGSGHVRRCQSLAEALLDQGAAVLFVVRAGMSGEALFDGRALNTVFLPPRTASAAVRHDDPAHAHWLGASWQDDAADTLEILGERKVAAVVVDHYALDARWHAQVSERLDCKIVAIDDLADRPLAAALIVDHNHAESHARKYAVANQHASPILGGPHFALLGRRFRSASRNPAAADVRSIGIFMGGIDLENYSERVVRGLRDTADFNGDLEIVSTRSNPNLVDLLRLAELDGRCSVSLDLPDLADFFGRHELHIGAGGGATWERCCVGAPSLAVIVADNQRQVLDPLARLDVLAVTDMPAPDATAIGARARALIDSPALRLQLSHNAKELVDGQGCVRVAREIESLC</sequence>
<name>A0A840L8D8_9BURK</name>
<reference evidence="3 4" key="1">
    <citation type="submission" date="2020-08" db="EMBL/GenBank/DDBJ databases">
        <title>Functional genomics of gut bacteria from endangered species of beetles.</title>
        <authorList>
            <person name="Carlos-Shanley C."/>
        </authorList>
    </citation>
    <scope>NUCLEOTIDE SEQUENCE [LARGE SCALE GENOMIC DNA]</scope>
    <source>
        <strain evidence="3 4">S00239</strain>
    </source>
</reference>